<evidence type="ECO:0008006" key="4">
    <source>
        <dbReference type="Google" id="ProtNLM"/>
    </source>
</evidence>
<gene>
    <name evidence="2" type="ORF">GCM10010347_59140</name>
</gene>
<reference evidence="3" key="1">
    <citation type="journal article" date="2019" name="Int. J. Syst. Evol. Microbiol.">
        <title>The Global Catalogue of Microorganisms (GCM) 10K type strain sequencing project: providing services to taxonomists for standard genome sequencing and annotation.</title>
        <authorList>
            <consortium name="The Broad Institute Genomics Platform"/>
            <consortium name="The Broad Institute Genome Sequencing Center for Infectious Disease"/>
            <person name="Wu L."/>
            <person name="Ma J."/>
        </authorList>
    </citation>
    <scope>NUCLEOTIDE SEQUENCE [LARGE SCALE GENOMIC DNA]</scope>
    <source>
        <strain evidence="3">JCM 4738</strain>
    </source>
</reference>
<protein>
    <recommendedName>
        <fullName evidence="4">Lipoprotein</fullName>
    </recommendedName>
</protein>
<evidence type="ECO:0000313" key="3">
    <source>
        <dbReference type="Proteomes" id="UP000642673"/>
    </source>
</evidence>
<organism evidence="2 3">
    <name type="scientific">Streptomyces cirratus</name>
    <dbReference type="NCBI Taxonomy" id="68187"/>
    <lineage>
        <taxon>Bacteria</taxon>
        <taxon>Bacillati</taxon>
        <taxon>Actinomycetota</taxon>
        <taxon>Actinomycetes</taxon>
        <taxon>Kitasatosporales</taxon>
        <taxon>Streptomycetaceae</taxon>
        <taxon>Streptomyces</taxon>
    </lineage>
</organism>
<proteinExistence type="predicted"/>
<evidence type="ECO:0000313" key="2">
    <source>
        <dbReference type="EMBL" id="GHB80660.1"/>
    </source>
</evidence>
<name>A0ABQ3F525_9ACTN</name>
<dbReference type="RefSeq" id="WP_381354011.1">
    <property type="nucleotide sequence ID" value="NZ_JBHSYU010000001.1"/>
</dbReference>
<comment type="caution">
    <text evidence="2">The sequence shown here is derived from an EMBL/GenBank/DDBJ whole genome shotgun (WGS) entry which is preliminary data.</text>
</comment>
<dbReference type="EMBL" id="BMVP01000018">
    <property type="protein sequence ID" value="GHB80660.1"/>
    <property type="molecule type" value="Genomic_DNA"/>
</dbReference>
<accession>A0ABQ3F525</accession>
<keyword evidence="3" id="KW-1185">Reference proteome</keyword>
<dbReference type="Proteomes" id="UP000642673">
    <property type="component" value="Unassembled WGS sequence"/>
</dbReference>
<sequence length="160" mass="17183">MGASLVLTGCGSGGDEAPVSWNRPCDMLPKAVVEKSVGVPLVAAGSEGRYGFECRYRPPKSPEDFWTVSFRSDTAGTYCPEPKSRPASEIDAEAYKTDDNGRVVVGGRYHGHCHRRLRPRPAPHGQEPHGVTARSSCAQTRGPWLSGTARSRPHPGTPDA</sequence>
<evidence type="ECO:0000256" key="1">
    <source>
        <dbReference type="SAM" id="MobiDB-lite"/>
    </source>
</evidence>
<feature type="region of interest" description="Disordered" evidence="1">
    <location>
        <begin position="114"/>
        <end position="160"/>
    </location>
</feature>